<feature type="domain" description="TEX10-like TPR repeats" evidence="2">
    <location>
        <begin position="3"/>
        <end position="42"/>
    </location>
</feature>
<accession>A0A7I3Z2Y9</accession>
<gene>
    <name evidence="3" type="primary">LOC112278107</name>
</gene>
<dbReference type="Pfam" id="PF25781">
    <property type="entry name" value="TPR_TEX10"/>
    <property type="match status" value="1"/>
</dbReference>
<dbReference type="EMBL" id="ABEU02000026">
    <property type="status" value="NOT_ANNOTATED_CDS"/>
    <property type="molecule type" value="Genomic_DNA"/>
</dbReference>
<dbReference type="InterPro" id="IPR057949">
    <property type="entry name" value="TPR_TEX10"/>
</dbReference>
<feature type="transmembrane region" description="Helical" evidence="1">
    <location>
        <begin position="45"/>
        <end position="62"/>
    </location>
</feature>
<keyword evidence="1" id="KW-1133">Transmembrane helix</keyword>
<reference evidence="3 4" key="2">
    <citation type="journal article" date="2018" name="Plant J.">
        <title>The Physcomitrella patens chromosome-scale assembly reveals moss genome structure and evolution.</title>
        <authorList>
            <person name="Lang D."/>
            <person name="Ullrich K.K."/>
            <person name="Murat F."/>
            <person name="Fuchs J."/>
            <person name="Jenkins J."/>
            <person name="Haas F.B."/>
            <person name="Piednoel M."/>
            <person name="Gundlach H."/>
            <person name="Van Bel M."/>
            <person name="Meyberg R."/>
            <person name="Vives C."/>
            <person name="Morata J."/>
            <person name="Symeonidi A."/>
            <person name="Hiss M."/>
            <person name="Muchero W."/>
            <person name="Kamisugi Y."/>
            <person name="Saleh O."/>
            <person name="Blanc G."/>
            <person name="Decker E.L."/>
            <person name="van Gessel N."/>
            <person name="Grimwood J."/>
            <person name="Hayes R.D."/>
            <person name="Graham S.W."/>
            <person name="Gunter L.E."/>
            <person name="McDaniel S.F."/>
            <person name="Hoernstein S.N.W."/>
            <person name="Larsson A."/>
            <person name="Li F.W."/>
            <person name="Perroud P.F."/>
            <person name="Phillips J."/>
            <person name="Ranjan P."/>
            <person name="Rokshar D.S."/>
            <person name="Rothfels C.J."/>
            <person name="Schneider L."/>
            <person name="Shu S."/>
            <person name="Stevenson D.W."/>
            <person name="Thummler F."/>
            <person name="Tillich M."/>
            <person name="Villarreal Aguilar J.C."/>
            <person name="Widiez T."/>
            <person name="Wong G.K."/>
            <person name="Wymore A."/>
            <person name="Zhang Y."/>
            <person name="Zimmer A.D."/>
            <person name="Quatrano R.S."/>
            <person name="Mayer K.F.X."/>
            <person name="Goodstein D."/>
            <person name="Casacuberta J.M."/>
            <person name="Vandepoele K."/>
            <person name="Reski R."/>
            <person name="Cuming A.C."/>
            <person name="Tuskan G.A."/>
            <person name="Maumus F."/>
            <person name="Salse J."/>
            <person name="Schmutz J."/>
            <person name="Rensing S.A."/>
        </authorList>
    </citation>
    <scope>NUCLEOTIDE SEQUENCE [LARGE SCALE GENOMIC DNA]</scope>
    <source>
        <strain evidence="3 4">cv. Gransden 2004</strain>
    </source>
</reference>
<evidence type="ECO:0000313" key="4">
    <source>
        <dbReference type="Proteomes" id="UP000006727"/>
    </source>
</evidence>
<dbReference type="Gramene" id="Pp3c26_11260V3.2">
    <property type="protein sequence ID" value="PAC:32918670.CDS.1"/>
    <property type="gene ID" value="Pp3c26_11260"/>
</dbReference>
<keyword evidence="4" id="KW-1185">Reference proteome</keyword>
<reference evidence="3 4" key="1">
    <citation type="journal article" date="2008" name="Science">
        <title>The Physcomitrella genome reveals evolutionary insights into the conquest of land by plants.</title>
        <authorList>
            <person name="Rensing S."/>
            <person name="Lang D."/>
            <person name="Zimmer A."/>
            <person name="Terry A."/>
            <person name="Salamov A."/>
            <person name="Shapiro H."/>
            <person name="Nishiyama T."/>
            <person name="Perroud P.-F."/>
            <person name="Lindquist E."/>
            <person name="Kamisugi Y."/>
            <person name="Tanahashi T."/>
            <person name="Sakakibara K."/>
            <person name="Fujita T."/>
            <person name="Oishi K."/>
            <person name="Shin-I T."/>
            <person name="Kuroki Y."/>
            <person name="Toyoda A."/>
            <person name="Suzuki Y."/>
            <person name="Hashimoto A."/>
            <person name="Yamaguchi K."/>
            <person name="Sugano A."/>
            <person name="Kohara Y."/>
            <person name="Fujiyama A."/>
            <person name="Anterola A."/>
            <person name="Aoki S."/>
            <person name="Ashton N."/>
            <person name="Barbazuk W.B."/>
            <person name="Barker E."/>
            <person name="Bennetzen J."/>
            <person name="Bezanilla M."/>
            <person name="Blankenship R."/>
            <person name="Cho S.H."/>
            <person name="Dutcher S."/>
            <person name="Estelle M."/>
            <person name="Fawcett J.A."/>
            <person name="Gundlach H."/>
            <person name="Hanada K."/>
            <person name="Heyl A."/>
            <person name="Hicks K.A."/>
            <person name="Hugh J."/>
            <person name="Lohr M."/>
            <person name="Mayer K."/>
            <person name="Melkozernov A."/>
            <person name="Murata T."/>
            <person name="Nelson D."/>
            <person name="Pils B."/>
            <person name="Prigge M."/>
            <person name="Reiss B."/>
            <person name="Renner T."/>
            <person name="Rombauts S."/>
            <person name="Rushton P."/>
            <person name="Sanderfoot A."/>
            <person name="Schween G."/>
            <person name="Shiu S.-H."/>
            <person name="Stueber K."/>
            <person name="Theodoulou F.L."/>
            <person name="Tu H."/>
            <person name="Van de Peer Y."/>
            <person name="Verrier P.J."/>
            <person name="Waters E."/>
            <person name="Wood A."/>
            <person name="Yang L."/>
            <person name="Cove D."/>
            <person name="Cuming A."/>
            <person name="Hasebe M."/>
            <person name="Lucas S."/>
            <person name="Mishler D.B."/>
            <person name="Reski R."/>
            <person name="Grigoriev I."/>
            <person name="Quatrano R.S."/>
            <person name="Boore J.L."/>
        </authorList>
    </citation>
    <scope>NUCLEOTIDE SEQUENCE [LARGE SCALE GENOMIC DNA]</scope>
    <source>
        <strain evidence="3 4">cv. Gransden 2004</strain>
    </source>
</reference>
<feature type="transmembrane region" description="Helical" evidence="1">
    <location>
        <begin position="68"/>
        <end position="89"/>
    </location>
</feature>
<keyword evidence="1" id="KW-0472">Membrane</keyword>
<dbReference type="Proteomes" id="UP000006727">
    <property type="component" value="Chromosome 26"/>
</dbReference>
<protein>
    <recommendedName>
        <fullName evidence="2">TEX10-like TPR repeats domain-containing protein</fullName>
    </recommendedName>
</protein>
<reference evidence="3" key="3">
    <citation type="submission" date="2020-12" db="UniProtKB">
        <authorList>
            <consortium name="EnsemblPlants"/>
        </authorList>
    </citation>
    <scope>IDENTIFICATION</scope>
</reference>
<proteinExistence type="predicted"/>
<organism evidence="3 4">
    <name type="scientific">Physcomitrium patens</name>
    <name type="common">Spreading-leaved earth moss</name>
    <name type="synonym">Physcomitrella patens</name>
    <dbReference type="NCBI Taxonomy" id="3218"/>
    <lineage>
        <taxon>Eukaryota</taxon>
        <taxon>Viridiplantae</taxon>
        <taxon>Streptophyta</taxon>
        <taxon>Embryophyta</taxon>
        <taxon>Bryophyta</taxon>
        <taxon>Bryophytina</taxon>
        <taxon>Bryopsida</taxon>
        <taxon>Funariidae</taxon>
        <taxon>Funariales</taxon>
        <taxon>Funariaceae</taxon>
        <taxon>Physcomitrium</taxon>
    </lineage>
</organism>
<keyword evidence="1" id="KW-0812">Transmembrane</keyword>
<dbReference type="EnsemblPlants" id="Pp3c26_11260V3.2">
    <property type="protein sequence ID" value="PAC:32918670.CDS.1"/>
    <property type="gene ID" value="Pp3c26_11260"/>
</dbReference>
<evidence type="ECO:0000259" key="2">
    <source>
        <dbReference type="Pfam" id="PF25781"/>
    </source>
</evidence>
<evidence type="ECO:0000313" key="3">
    <source>
        <dbReference type="EnsemblPlants" id="PAC:32918670.CDS.1"/>
    </source>
</evidence>
<sequence length="131" mass="15053">MLEDMCAIAQMLLPICKQEKLSRVLSVAKHHLRDIVIVLQVKCQYFWPSVVLFVIYFLLLQIQGNQCLFGIAALFVLFTCEFLFEFLIFHKIRSSLYHVNMDLSKFDDISLVGLHVSTKLCCWGNAAGTYS</sequence>
<dbReference type="AlphaFoldDB" id="A0A7I3Z2Y9"/>
<name>A0A7I3Z2Y9_PHYPA</name>
<evidence type="ECO:0000256" key="1">
    <source>
        <dbReference type="SAM" id="Phobius"/>
    </source>
</evidence>